<organism evidence="1">
    <name type="scientific">hydrothermal vent metagenome</name>
    <dbReference type="NCBI Taxonomy" id="652676"/>
    <lineage>
        <taxon>unclassified sequences</taxon>
        <taxon>metagenomes</taxon>
        <taxon>ecological metagenomes</taxon>
    </lineage>
</organism>
<proteinExistence type="predicted"/>
<dbReference type="Pfam" id="PF06996">
    <property type="entry name" value="T6SS_TssG"/>
    <property type="match status" value="1"/>
</dbReference>
<dbReference type="AlphaFoldDB" id="A0A3B0Y5V4"/>
<dbReference type="EMBL" id="UOFL01000101">
    <property type="protein sequence ID" value="VAW76158.1"/>
    <property type="molecule type" value="Genomic_DNA"/>
</dbReference>
<protein>
    <submittedName>
        <fullName evidence="1">Uncharacterized protein ImpH/VasB</fullName>
    </submittedName>
</protein>
<gene>
    <name evidence="1" type="ORF">MNBD_GAMMA12-1832</name>
</gene>
<dbReference type="PANTHER" id="PTHR35564:SF3">
    <property type="entry name" value="TYPE VI SECRETION SYSTEM BASEPLATE SUBUNIT TSSG"/>
    <property type="match status" value="1"/>
</dbReference>
<accession>A0A3B0Y5V4</accession>
<reference evidence="1" key="1">
    <citation type="submission" date="2018-06" db="EMBL/GenBank/DDBJ databases">
        <authorList>
            <person name="Zhirakovskaya E."/>
        </authorList>
    </citation>
    <scope>NUCLEOTIDE SEQUENCE</scope>
</reference>
<dbReference type="NCBIfam" id="TIGR03347">
    <property type="entry name" value="VI_chp_1"/>
    <property type="match status" value="1"/>
</dbReference>
<name>A0A3B0Y5V4_9ZZZZ</name>
<sequence>MGTQVRRQLPDIVQDLVDNPSQYGFYQAIRILEQAWSRHGSLGGELDRWVKLIPAPEISFPAADFRRCEYGEDFKITLECNFMGLYGVDAAVPHYLTEVTARDDEQSDIFRNFLDIFSHRFYSLFYQVWKKYNPALFLESDDTGYRNCLSAIAGRAAESTGGEELAYAGVLGGRNSNADGLKGIIREFLDTSKVGIEQFVSRWVQLDAIPALGTRQYGGLKLGDNTVIGARVLDKGGKIRLHIGPLSMSRVLNLLPQKKKGTELGELIKRYLSPSLTYDVVFLVIPDKSWRLQLGVTQANLGWTTLLGKFDGEHYTITIPGPLYSRRVVKADLQAQQQSPAQDSDYVKIETEVAVA</sequence>
<evidence type="ECO:0000313" key="1">
    <source>
        <dbReference type="EMBL" id="VAW76158.1"/>
    </source>
</evidence>
<dbReference type="PANTHER" id="PTHR35564">
    <property type="match status" value="1"/>
</dbReference>
<dbReference type="InterPro" id="IPR010732">
    <property type="entry name" value="T6SS_TssG-like"/>
</dbReference>